<name>G0N554_CAEBE</name>
<dbReference type="AlphaFoldDB" id="G0N554"/>
<dbReference type="EMBL" id="GL379839">
    <property type="protein sequence ID" value="EGT52931.1"/>
    <property type="molecule type" value="Genomic_DNA"/>
</dbReference>
<dbReference type="Proteomes" id="UP000008068">
    <property type="component" value="Unassembled WGS sequence"/>
</dbReference>
<evidence type="ECO:0000313" key="2">
    <source>
        <dbReference type="Proteomes" id="UP000008068"/>
    </source>
</evidence>
<dbReference type="InParanoid" id="G0N554"/>
<sequence>MLWEATLKGFIILGLVKVLWPDFEVTVDFLQKCLILSGATLVMQGLHGMWRDRRDAAVAARVNNAN</sequence>
<protein>
    <submittedName>
        <fullName evidence="1">Uncharacterized protein</fullName>
    </submittedName>
</protein>
<keyword evidence="2" id="KW-1185">Reference proteome</keyword>
<evidence type="ECO:0000313" key="1">
    <source>
        <dbReference type="EMBL" id="EGT52931.1"/>
    </source>
</evidence>
<accession>G0N554</accession>
<dbReference type="HOGENOM" id="CLU_2833443_0_0_1"/>
<reference evidence="2" key="1">
    <citation type="submission" date="2011-07" db="EMBL/GenBank/DDBJ databases">
        <authorList>
            <consortium name="Caenorhabditis brenneri Sequencing and Analysis Consortium"/>
            <person name="Wilson R.K."/>
        </authorList>
    </citation>
    <scope>NUCLEOTIDE SEQUENCE [LARGE SCALE GENOMIC DNA]</scope>
    <source>
        <strain evidence="2">PB2801</strain>
    </source>
</reference>
<organism evidence="2">
    <name type="scientific">Caenorhabditis brenneri</name>
    <name type="common">Nematode worm</name>
    <dbReference type="NCBI Taxonomy" id="135651"/>
    <lineage>
        <taxon>Eukaryota</taxon>
        <taxon>Metazoa</taxon>
        <taxon>Ecdysozoa</taxon>
        <taxon>Nematoda</taxon>
        <taxon>Chromadorea</taxon>
        <taxon>Rhabditida</taxon>
        <taxon>Rhabditina</taxon>
        <taxon>Rhabditomorpha</taxon>
        <taxon>Rhabditoidea</taxon>
        <taxon>Rhabditidae</taxon>
        <taxon>Peloderinae</taxon>
        <taxon>Caenorhabditis</taxon>
    </lineage>
</organism>
<gene>
    <name evidence="1" type="ORF">CAEBREN_01218</name>
</gene>
<proteinExistence type="predicted"/>